<keyword evidence="3" id="KW-0560">Oxidoreductase</keyword>
<proteinExistence type="inferred from homology"/>
<protein>
    <submittedName>
        <fullName evidence="5">Isoflavone reductase</fullName>
    </submittedName>
</protein>
<evidence type="ECO:0000259" key="4">
    <source>
        <dbReference type="Pfam" id="PF05368"/>
    </source>
</evidence>
<feature type="domain" description="NmrA-like" evidence="4">
    <location>
        <begin position="24"/>
        <end position="324"/>
    </location>
</feature>
<organism evidence="5">
    <name type="scientific">Anthurium amnicola</name>
    <dbReference type="NCBI Taxonomy" id="1678845"/>
    <lineage>
        <taxon>Eukaryota</taxon>
        <taxon>Viridiplantae</taxon>
        <taxon>Streptophyta</taxon>
        <taxon>Embryophyta</taxon>
        <taxon>Tracheophyta</taxon>
        <taxon>Spermatophyta</taxon>
        <taxon>Magnoliopsida</taxon>
        <taxon>Liliopsida</taxon>
        <taxon>Araceae</taxon>
        <taxon>Pothoideae</taxon>
        <taxon>Potheae</taxon>
        <taxon>Anthurium</taxon>
    </lineage>
</organism>
<evidence type="ECO:0000256" key="3">
    <source>
        <dbReference type="ARBA" id="ARBA00023002"/>
    </source>
</evidence>
<dbReference type="SUPFAM" id="SSF51735">
    <property type="entry name" value="NAD(P)-binding Rossmann-fold domains"/>
    <property type="match status" value="1"/>
</dbReference>
<feature type="non-terminal residue" evidence="5">
    <location>
        <position position="1"/>
    </location>
</feature>
<evidence type="ECO:0000256" key="1">
    <source>
        <dbReference type="ARBA" id="ARBA00005725"/>
    </source>
</evidence>
<gene>
    <name evidence="5" type="primary">IFRH_18</name>
    <name evidence="5" type="ORF">g.112296</name>
</gene>
<sequence>PRCRAGGQGRRRAGSPSVHAMEPKERVLVVGATGYMGKRVVKASLALGHPTFVLWRPENASDRHKCQALMGLKMQGAHILLGSLDDHGSLVSALRQVDAVVCTIAADRILQQLTLVEAIKQVGTIKRFLPSELGMDVDRMQHAVPPGDQMLADKRSVRRAVEDAGIPHTYVSANCFAGVFVAGLAQLATYAPPRDRVVIHGTGDKRFIWVDEDDVATYAMMSLSDPRCVNKTLYLRSPRNNVTQLEMVRVWEHLLGKELEKTLLSPDEWLRTMQDEVPPKQVAVAHMYHIFYLGELDFEVEGPRGVTSNDLYPHYKYVTAQEYLERFI</sequence>
<dbReference type="Pfam" id="PF05368">
    <property type="entry name" value="NmrA"/>
    <property type="match status" value="1"/>
</dbReference>
<dbReference type="InterPro" id="IPR050608">
    <property type="entry name" value="NmrA-type/Isoflavone_red_sf"/>
</dbReference>
<dbReference type="InterPro" id="IPR036291">
    <property type="entry name" value="NAD(P)-bd_dom_sf"/>
</dbReference>
<dbReference type="InterPro" id="IPR045312">
    <property type="entry name" value="PCBER-like"/>
</dbReference>
<reference evidence="5" key="1">
    <citation type="submission" date="2015-07" db="EMBL/GenBank/DDBJ databases">
        <title>Transcriptome Assembly of Anthurium amnicola.</title>
        <authorList>
            <person name="Suzuki J."/>
        </authorList>
    </citation>
    <scope>NUCLEOTIDE SEQUENCE</scope>
</reference>
<dbReference type="GO" id="GO:0010283">
    <property type="term" value="F:pinoresinol reductase activity"/>
    <property type="evidence" value="ECO:0007669"/>
    <property type="project" value="UniProtKB-ARBA"/>
</dbReference>
<dbReference type="GO" id="GO:0009807">
    <property type="term" value="P:lignan biosynthetic process"/>
    <property type="evidence" value="ECO:0007669"/>
    <property type="project" value="UniProtKB-ARBA"/>
</dbReference>
<accession>A0A1D1XU71</accession>
<dbReference type="PANTHER" id="PTHR43349">
    <property type="entry name" value="PINORESINOL REDUCTASE-RELATED"/>
    <property type="match status" value="1"/>
</dbReference>
<name>A0A1D1XU71_9ARAE</name>
<comment type="similarity">
    <text evidence="1">Belongs to the NmrA-type oxidoreductase family. Isoflavone reductase subfamily.</text>
</comment>
<dbReference type="EMBL" id="GDJX01022000">
    <property type="protein sequence ID" value="JAT45936.1"/>
    <property type="molecule type" value="Transcribed_RNA"/>
</dbReference>
<dbReference type="AlphaFoldDB" id="A0A1D1XU71"/>
<dbReference type="CDD" id="cd05259">
    <property type="entry name" value="PCBER_SDR_a"/>
    <property type="match status" value="1"/>
</dbReference>
<keyword evidence="2" id="KW-0521">NADP</keyword>
<dbReference type="Gene3D" id="3.40.50.720">
    <property type="entry name" value="NAD(P)-binding Rossmann-like Domain"/>
    <property type="match status" value="1"/>
</dbReference>
<evidence type="ECO:0000313" key="5">
    <source>
        <dbReference type="EMBL" id="JAT45936.1"/>
    </source>
</evidence>
<dbReference type="Gene3D" id="3.90.25.10">
    <property type="entry name" value="UDP-galactose 4-epimerase, domain 1"/>
    <property type="match status" value="1"/>
</dbReference>
<evidence type="ECO:0000256" key="2">
    <source>
        <dbReference type="ARBA" id="ARBA00022857"/>
    </source>
</evidence>
<dbReference type="InterPro" id="IPR008030">
    <property type="entry name" value="NmrA-like"/>
</dbReference>
<dbReference type="PANTHER" id="PTHR43349:SF4">
    <property type="entry name" value="PINORESINOL REDUCTASE 1-RELATED"/>
    <property type="match status" value="1"/>
</dbReference>